<evidence type="ECO:0000256" key="1">
    <source>
        <dbReference type="ARBA" id="ARBA00006484"/>
    </source>
</evidence>
<comment type="similarity">
    <text evidence="1">Belongs to the short-chain dehydrogenases/reductases (SDR) family.</text>
</comment>
<evidence type="ECO:0000313" key="4">
    <source>
        <dbReference type="Proteomes" id="UP001583177"/>
    </source>
</evidence>
<organism evidence="3 4">
    <name type="scientific">Diaporthe australafricana</name>
    <dbReference type="NCBI Taxonomy" id="127596"/>
    <lineage>
        <taxon>Eukaryota</taxon>
        <taxon>Fungi</taxon>
        <taxon>Dikarya</taxon>
        <taxon>Ascomycota</taxon>
        <taxon>Pezizomycotina</taxon>
        <taxon>Sordariomycetes</taxon>
        <taxon>Sordariomycetidae</taxon>
        <taxon>Diaporthales</taxon>
        <taxon>Diaporthaceae</taxon>
        <taxon>Diaporthe</taxon>
    </lineage>
</organism>
<name>A0ABR3XPI0_9PEZI</name>
<dbReference type="PANTHER" id="PTHR24320:SF152">
    <property type="entry name" value="SHORT-CHAIN DEHYDROGENASE_REDUCTASE FAMILY PROTEIN"/>
    <property type="match status" value="1"/>
</dbReference>
<accession>A0ABR3XPI0</accession>
<keyword evidence="4" id="KW-1185">Reference proteome</keyword>
<protein>
    <recommendedName>
        <fullName evidence="5">Short-chain dehydrogenase</fullName>
    </recommendedName>
</protein>
<dbReference type="PANTHER" id="PTHR24320">
    <property type="entry name" value="RETINOL DEHYDROGENASE"/>
    <property type="match status" value="1"/>
</dbReference>
<sequence>MASPQASPCKGTILVTGANGSLGSTIASQIASTPELAAYHGLYAVRNAEAASVLRSAIAQNENKTPNPHRHDIISVDLADLASVRAVAATINARVAAGSLPPIRALILNAGYLEFTTQAWTPDGFDMSFACNYLGHWLLTVLLLESMDRDAGRVVVVGSESHDPHNPKSKASFGEDRWLEFMRDGSSGAVARGTWSTSEEDSSYHGGFRRYGASKFCQVMMMWASFPLCFFSSRNMSADFTHSPELQRRVDTDSALSGICVLGVDPGSMPGNLTRRGPWFIRLLMFKLIMPWLAPLMAWLQPNGPMRTLRLGAADVIAGAFQGASAPKGMYFYGPRAEEVTMEARDVKKRERLWVETVGYIGLKEGETCLTNWN</sequence>
<evidence type="ECO:0000256" key="2">
    <source>
        <dbReference type="ARBA" id="ARBA00023002"/>
    </source>
</evidence>
<dbReference type="InterPro" id="IPR036291">
    <property type="entry name" value="NAD(P)-bd_dom_sf"/>
</dbReference>
<evidence type="ECO:0008006" key="5">
    <source>
        <dbReference type="Google" id="ProtNLM"/>
    </source>
</evidence>
<dbReference type="Pfam" id="PF00106">
    <property type="entry name" value="adh_short"/>
    <property type="match status" value="1"/>
</dbReference>
<keyword evidence="2" id="KW-0560">Oxidoreductase</keyword>
<gene>
    <name evidence="3" type="ORF">Daus18300_002423</name>
</gene>
<reference evidence="3 4" key="1">
    <citation type="journal article" date="2024" name="IMA Fungus">
        <title>IMA Genome - F19 : A genome assembly and annotation guide to empower mycologists, including annotated draft genome sequences of Ceratocystis pirilliformis, Diaporthe australafricana, Fusarium ophioides, Paecilomyces lecythidis, and Sporothrix stenoceras.</title>
        <authorList>
            <person name="Aylward J."/>
            <person name="Wilson A.M."/>
            <person name="Visagie C.M."/>
            <person name="Spraker J."/>
            <person name="Barnes I."/>
            <person name="Buitendag C."/>
            <person name="Ceriani C."/>
            <person name="Del Mar Angel L."/>
            <person name="du Plessis D."/>
            <person name="Fuchs T."/>
            <person name="Gasser K."/>
            <person name="Kramer D."/>
            <person name="Li W."/>
            <person name="Munsamy K."/>
            <person name="Piso A."/>
            <person name="Price J.L."/>
            <person name="Sonnekus B."/>
            <person name="Thomas C."/>
            <person name="van der Nest A."/>
            <person name="van Dijk A."/>
            <person name="van Heerden A."/>
            <person name="van Vuuren N."/>
            <person name="Yilmaz N."/>
            <person name="Duong T.A."/>
            <person name="van der Merwe N.A."/>
            <person name="Wingfield M.J."/>
            <person name="Wingfield B.D."/>
        </authorList>
    </citation>
    <scope>NUCLEOTIDE SEQUENCE [LARGE SCALE GENOMIC DNA]</scope>
    <source>
        <strain evidence="3 4">CMW 18300</strain>
    </source>
</reference>
<evidence type="ECO:0000313" key="3">
    <source>
        <dbReference type="EMBL" id="KAL1877437.1"/>
    </source>
</evidence>
<dbReference type="EMBL" id="JAWRVE010000014">
    <property type="protein sequence ID" value="KAL1877437.1"/>
    <property type="molecule type" value="Genomic_DNA"/>
</dbReference>
<comment type="caution">
    <text evidence="3">The sequence shown here is derived from an EMBL/GenBank/DDBJ whole genome shotgun (WGS) entry which is preliminary data.</text>
</comment>
<dbReference type="Gene3D" id="3.40.50.720">
    <property type="entry name" value="NAD(P)-binding Rossmann-like Domain"/>
    <property type="match status" value="1"/>
</dbReference>
<dbReference type="SUPFAM" id="SSF51735">
    <property type="entry name" value="NAD(P)-binding Rossmann-fold domains"/>
    <property type="match status" value="1"/>
</dbReference>
<dbReference type="Proteomes" id="UP001583177">
    <property type="component" value="Unassembled WGS sequence"/>
</dbReference>
<proteinExistence type="inferred from homology"/>
<dbReference type="InterPro" id="IPR002347">
    <property type="entry name" value="SDR_fam"/>
</dbReference>